<dbReference type="RefSeq" id="WP_349094044.1">
    <property type="nucleotide sequence ID" value="NZ_JBBMFL010000006.1"/>
</dbReference>
<dbReference type="Pfam" id="PF02368">
    <property type="entry name" value="Big_2"/>
    <property type="match status" value="2"/>
</dbReference>
<evidence type="ECO:0000313" key="3">
    <source>
        <dbReference type="EMBL" id="MEQ2544640.1"/>
    </source>
</evidence>
<feature type="domain" description="BIG2" evidence="2">
    <location>
        <begin position="118"/>
        <end position="195"/>
    </location>
</feature>
<evidence type="ECO:0000313" key="4">
    <source>
        <dbReference type="Proteomes" id="UP001460202"/>
    </source>
</evidence>
<dbReference type="PROSITE" id="PS51257">
    <property type="entry name" value="PROKAR_LIPOPROTEIN"/>
    <property type="match status" value="1"/>
</dbReference>
<dbReference type="InterPro" id="IPR032675">
    <property type="entry name" value="LRR_dom_sf"/>
</dbReference>
<gene>
    <name evidence="3" type="ORF">WMO46_06725</name>
</gene>
<evidence type="ECO:0000259" key="2">
    <source>
        <dbReference type="SMART" id="SM00635"/>
    </source>
</evidence>
<dbReference type="Gene3D" id="3.80.10.10">
    <property type="entry name" value="Ribonuclease Inhibitor"/>
    <property type="match status" value="1"/>
</dbReference>
<reference evidence="3 4" key="1">
    <citation type="submission" date="2024-03" db="EMBL/GenBank/DDBJ databases">
        <title>Human intestinal bacterial collection.</title>
        <authorList>
            <person name="Pauvert C."/>
            <person name="Hitch T.C.A."/>
            <person name="Clavel T."/>
        </authorList>
    </citation>
    <scope>NUCLEOTIDE SEQUENCE [LARGE SCALE GENOMIC DNA]</scope>
    <source>
        <strain evidence="3 4">CLA-KB-H122</strain>
    </source>
</reference>
<dbReference type="SUPFAM" id="SSF49373">
    <property type="entry name" value="Invasin/intimin cell-adhesion fragments"/>
    <property type="match status" value="2"/>
</dbReference>
<dbReference type="Proteomes" id="UP001460202">
    <property type="component" value="Unassembled WGS sequence"/>
</dbReference>
<dbReference type="InterPro" id="IPR008964">
    <property type="entry name" value="Invasin/intimin_cell_adhesion"/>
</dbReference>
<dbReference type="InterPro" id="IPR003343">
    <property type="entry name" value="Big_2"/>
</dbReference>
<accession>A0ABV1GW45</accession>
<name>A0ABV1GW45_9BACT</name>
<keyword evidence="1" id="KW-0732">Signal</keyword>
<dbReference type="SUPFAM" id="SSF52058">
    <property type="entry name" value="L domain-like"/>
    <property type="match status" value="1"/>
</dbReference>
<organism evidence="3 4">
    <name type="scientific">Alistipes intestinihominis</name>
    <dbReference type="NCBI Taxonomy" id="3133172"/>
    <lineage>
        <taxon>Bacteria</taxon>
        <taxon>Pseudomonadati</taxon>
        <taxon>Bacteroidota</taxon>
        <taxon>Bacteroidia</taxon>
        <taxon>Bacteroidales</taxon>
        <taxon>Rikenellaceae</taxon>
        <taxon>Alistipes</taxon>
    </lineage>
</organism>
<evidence type="ECO:0000256" key="1">
    <source>
        <dbReference type="SAM" id="SignalP"/>
    </source>
</evidence>
<keyword evidence="4" id="KW-1185">Reference proteome</keyword>
<sequence>MKKIFSAIAVLTAFATAAVSCSDDDTKDDEKIPVAEVKVTPATGSVVAGTTLTLKAEILPENASDKTVEWRSRTPEIATVDPETGVVTGVTEGEAEILALCGGKNGKAVITVTPAPIRVEKIELSKTELALFVGKTEKLTYTINPENATNQEAAWDSSDKTVATIADDGTVTALAEGTTDITLTIDEKTATCKVTVSSPAIEGITIPYLSEIQGNTVTMTAPGFKAGDKVKIEAVAGDEYSAEADVANVTAQNATFELPAAASRDRSYKLTVLRGGVKQAEAYLHPDDQFVAIPYHLGYYLTGEDEVVPTDPSMRANEEGITRRSYMPGRIVDYNEETKEFRVWKKDAALTGFTAATLDLTYATGVTSIKPLTDLYGPLTSVNRVYVANSSIESLDMTQFPNATLLHAWGDAGSGLNKIASINFGTYTDDEHACKVTQMYLSSQSLTGTIDLRNCIALNELRLDGNQLEGINLGTANGDSSDKDRMLVVYSISAKNNKLKEIDISNCGRLRQLWLDGNKIERARLLNNALGEGYNSQRPDSWFPYMYILKNKEDFTITWATAADAEGRERHIDVEHYWYRNLSSANKGENGEKPGYDKWVDNNPVIQALKDGFTVTDWSYALEGYDGGGVKIKHTHNTIDDLCPAEQDAE</sequence>
<dbReference type="EMBL" id="JBBMFL010000006">
    <property type="protein sequence ID" value="MEQ2544640.1"/>
    <property type="molecule type" value="Genomic_DNA"/>
</dbReference>
<feature type="domain" description="BIG2" evidence="2">
    <location>
        <begin position="33"/>
        <end position="111"/>
    </location>
</feature>
<proteinExistence type="predicted"/>
<dbReference type="Gene3D" id="2.60.40.1080">
    <property type="match status" value="2"/>
</dbReference>
<comment type="caution">
    <text evidence="3">The sequence shown here is derived from an EMBL/GenBank/DDBJ whole genome shotgun (WGS) entry which is preliminary data.</text>
</comment>
<feature type="signal peptide" evidence="1">
    <location>
        <begin position="1"/>
        <end position="17"/>
    </location>
</feature>
<feature type="chain" id="PRO_5046082152" evidence="1">
    <location>
        <begin position="18"/>
        <end position="650"/>
    </location>
</feature>
<dbReference type="SMART" id="SM00635">
    <property type="entry name" value="BID_2"/>
    <property type="match status" value="2"/>
</dbReference>
<protein>
    <submittedName>
        <fullName evidence="3">Ig-like domain-containing protein</fullName>
    </submittedName>
</protein>